<evidence type="ECO:0000313" key="2">
    <source>
        <dbReference type="Proteomes" id="UP000219465"/>
    </source>
</evidence>
<dbReference type="Proteomes" id="UP000219465">
    <property type="component" value="Unassembled WGS sequence"/>
</dbReference>
<name>A0A286IFL6_9HYPH</name>
<dbReference type="EMBL" id="OCPC01000006">
    <property type="protein sequence ID" value="SOE18851.1"/>
    <property type="molecule type" value="Genomic_DNA"/>
</dbReference>
<protein>
    <submittedName>
        <fullName evidence="1">Uncharacterized protein</fullName>
    </submittedName>
</protein>
<dbReference type="AlphaFoldDB" id="A0A286IFL6"/>
<organism evidence="1 2">
    <name type="scientific">Hoeflea halophila</name>
    <dbReference type="NCBI Taxonomy" id="714899"/>
    <lineage>
        <taxon>Bacteria</taxon>
        <taxon>Pseudomonadati</taxon>
        <taxon>Pseudomonadota</taxon>
        <taxon>Alphaproteobacteria</taxon>
        <taxon>Hyphomicrobiales</taxon>
        <taxon>Rhizobiaceae</taxon>
        <taxon>Hoeflea</taxon>
    </lineage>
</organism>
<sequence>MSEEFENIGMRRRPVIKPGEAVIVSGDWTAKEIIAAGALDTINQRIEEPALPFIPVSALHYIYDDLRENEMIATGVHKQAGRRWGMIRETRGLQTHELPHRALNWDFIEKALMVAKPGELILFARTSAVGDSLAEAADQLHMLALDSGAAVVAINDFERQPLPGNVRNLTWFRQSPLHVSREGQLYEGNRLIFTTAARMMEAA</sequence>
<gene>
    <name evidence="1" type="ORF">SAMN05877838_3795</name>
</gene>
<evidence type="ECO:0000313" key="1">
    <source>
        <dbReference type="EMBL" id="SOE18851.1"/>
    </source>
</evidence>
<keyword evidence="2" id="KW-1185">Reference proteome</keyword>
<proteinExistence type="predicted"/>
<accession>A0A286IFL6</accession>
<reference evidence="2" key="1">
    <citation type="submission" date="2017-08" db="EMBL/GenBank/DDBJ databases">
        <authorList>
            <person name="Varghese N."/>
            <person name="Submissions S."/>
        </authorList>
    </citation>
    <scope>NUCLEOTIDE SEQUENCE [LARGE SCALE GENOMIC DNA]</scope>
    <source>
        <strain evidence="2">KCTC 23107</strain>
    </source>
</reference>